<sequence length="323" mass="34229">MPKQQTEHNGGLLSPTAMPESRHLLLQDTALRYFHEVAQCGSLTEASARLHVAASAISRQIAALEARLGTPLFERHPRGMVLNAAGEILADHARRAGLDAERALDEIKALQGLRSGKVRIASSDAFASEFLPRLCAAFQREHSGIVFEVTVLPTHEVSGAVRTGMADIGLCFSRAPEPGIAVACRVAAPVLALVASSHELAHGRSVSLARLVRYPLALTPPSTAVRQLLDAACSRQGLMLAPALESNHGKTLLNFAAQGAAVAVASEIAARDMVATGALVAVPLSDRGMDLRDIEVQTLAGRTLPHAAQSFLELLQLRLPAAW</sequence>
<evidence type="ECO:0000256" key="3">
    <source>
        <dbReference type="ARBA" id="ARBA00023125"/>
    </source>
</evidence>
<dbReference type="PRINTS" id="PR00039">
    <property type="entry name" value="HTHLYSR"/>
</dbReference>
<dbReference type="PANTHER" id="PTHR30419:SF8">
    <property type="entry name" value="NITROGEN ASSIMILATION TRANSCRIPTIONAL ACTIVATOR-RELATED"/>
    <property type="match status" value="1"/>
</dbReference>
<dbReference type="PROSITE" id="PS50931">
    <property type="entry name" value="HTH_LYSR"/>
    <property type="match status" value="1"/>
</dbReference>
<dbReference type="InterPro" id="IPR005119">
    <property type="entry name" value="LysR_subst-bd"/>
</dbReference>
<organism evidence="6 7">
    <name type="scientific">Comamonas testosteroni TK102</name>
    <dbReference type="NCBI Taxonomy" id="1392005"/>
    <lineage>
        <taxon>Bacteria</taxon>
        <taxon>Pseudomonadati</taxon>
        <taxon>Pseudomonadota</taxon>
        <taxon>Betaproteobacteria</taxon>
        <taxon>Burkholderiales</taxon>
        <taxon>Comamonadaceae</taxon>
        <taxon>Comamonas</taxon>
    </lineage>
</organism>
<name>A0A076PS10_COMTE</name>
<dbReference type="AlphaFoldDB" id="A0A076PS10"/>
<dbReference type="Pfam" id="PF03466">
    <property type="entry name" value="LysR_substrate"/>
    <property type="match status" value="1"/>
</dbReference>
<comment type="similarity">
    <text evidence="1">Belongs to the LysR transcriptional regulatory family.</text>
</comment>
<evidence type="ECO:0000313" key="6">
    <source>
        <dbReference type="EMBL" id="AIJ49609.1"/>
    </source>
</evidence>
<dbReference type="Pfam" id="PF00126">
    <property type="entry name" value="HTH_1"/>
    <property type="match status" value="1"/>
</dbReference>
<dbReference type="HOGENOM" id="CLU_039613_6_0_4"/>
<dbReference type="SUPFAM" id="SSF46785">
    <property type="entry name" value="Winged helix' DNA-binding domain"/>
    <property type="match status" value="1"/>
</dbReference>
<dbReference type="KEGG" id="ctes:O987_27805"/>
<keyword evidence="3" id="KW-0238">DNA-binding</keyword>
<dbReference type="GO" id="GO:0003677">
    <property type="term" value="F:DNA binding"/>
    <property type="evidence" value="ECO:0007669"/>
    <property type="project" value="UniProtKB-KW"/>
</dbReference>
<dbReference type="InterPro" id="IPR000847">
    <property type="entry name" value="LysR_HTH_N"/>
</dbReference>
<dbReference type="PANTHER" id="PTHR30419">
    <property type="entry name" value="HTH-TYPE TRANSCRIPTIONAL REGULATOR YBHD"/>
    <property type="match status" value="1"/>
</dbReference>
<gene>
    <name evidence="6" type="ORF">O987_27805</name>
</gene>
<dbReference type="Gene3D" id="1.10.10.10">
    <property type="entry name" value="Winged helix-like DNA-binding domain superfamily/Winged helix DNA-binding domain"/>
    <property type="match status" value="1"/>
</dbReference>
<dbReference type="SUPFAM" id="SSF53850">
    <property type="entry name" value="Periplasmic binding protein-like II"/>
    <property type="match status" value="1"/>
</dbReference>
<dbReference type="Gene3D" id="3.40.190.290">
    <property type="match status" value="1"/>
</dbReference>
<dbReference type="InterPro" id="IPR036390">
    <property type="entry name" value="WH_DNA-bd_sf"/>
</dbReference>
<keyword evidence="2" id="KW-0805">Transcription regulation</keyword>
<evidence type="ECO:0000256" key="4">
    <source>
        <dbReference type="ARBA" id="ARBA00023163"/>
    </source>
</evidence>
<dbReference type="GO" id="GO:0005829">
    <property type="term" value="C:cytosol"/>
    <property type="evidence" value="ECO:0007669"/>
    <property type="project" value="TreeGrafter"/>
</dbReference>
<keyword evidence="4" id="KW-0804">Transcription</keyword>
<feature type="domain" description="HTH lysR-type" evidence="5">
    <location>
        <begin position="31"/>
        <end position="83"/>
    </location>
</feature>
<dbReference type="InterPro" id="IPR036388">
    <property type="entry name" value="WH-like_DNA-bd_sf"/>
</dbReference>
<dbReference type="InterPro" id="IPR050950">
    <property type="entry name" value="HTH-type_LysR_regulators"/>
</dbReference>
<accession>A0A076PS10</accession>
<dbReference type="Proteomes" id="UP000028782">
    <property type="component" value="Chromosome"/>
</dbReference>
<dbReference type="GO" id="GO:0003700">
    <property type="term" value="F:DNA-binding transcription factor activity"/>
    <property type="evidence" value="ECO:0007669"/>
    <property type="project" value="InterPro"/>
</dbReference>
<protein>
    <submittedName>
        <fullName evidence="6">LysR family transcriptional regulator</fullName>
    </submittedName>
</protein>
<reference evidence="6 7" key="1">
    <citation type="journal article" date="2014" name="Genome Announc.">
        <title>Complete Genome Sequence of Polychlorinated Biphenyl Degrader Comamonas testosteroni TK102 (NBRC 109938).</title>
        <authorList>
            <person name="Fukuda K."/>
            <person name="Hosoyama A."/>
            <person name="Tsuchikane K."/>
            <person name="Ohji S."/>
            <person name="Yamazoe A."/>
            <person name="Fujita N."/>
            <person name="Shintani M."/>
            <person name="Kimbara K."/>
        </authorList>
    </citation>
    <scope>NUCLEOTIDE SEQUENCE [LARGE SCALE GENOMIC DNA]</scope>
    <source>
        <strain evidence="6">TK102</strain>
    </source>
</reference>
<evidence type="ECO:0000313" key="7">
    <source>
        <dbReference type="Proteomes" id="UP000028782"/>
    </source>
</evidence>
<dbReference type="FunFam" id="1.10.10.10:FF:000001">
    <property type="entry name" value="LysR family transcriptional regulator"/>
    <property type="match status" value="1"/>
</dbReference>
<proteinExistence type="inferred from homology"/>
<dbReference type="EMBL" id="CP006704">
    <property type="protein sequence ID" value="AIJ49609.1"/>
    <property type="molecule type" value="Genomic_DNA"/>
</dbReference>
<evidence type="ECO:0000256" key="1">
    <source>
        <dbReference type="ARBA" id="ARBA00009437"/>
    </source>
</evidence>
<evidence type="ECO:0000256" key="2">
    <source>
        <dbReference type="ARBA" id="ARBA00023015"/>
    </source>
</evidence>
<evidence type="ECO:0000259" key="5">
    <source>
        <dbReference type="PROSITE" id="PS50931"/>
    </source>
</evidence>